<evidence type="ECO:0000313" key="3">
    <source>
        <dbReference type="Proteomes" id="UP000005222"/>
    </source>
</evidence>
<dbReference type="AlphaFoldDB" id="G8YFL0"/>
<feature type="transmembrane region" description="Helical" evidence="1">
    <location>
        <begin position="105"/>
        <end position="123"/>
    </location>
</feature>
<reference evidence="2 3" key="1">
    <citation type="journal article" date="2012" name="G3 (Bethesda)">
        <title>Pichia sorbitophila, an interspecies yeast hybrid reveals early steps of genome resolution following polyploidization.</title>
        <authorList>
            <person name="Leh Louis V."/>
            <person name="Despons L."/>
            <person name="Friedrich A."/>
            <person name="Martin T."/>
            <person name="Durrens P."/>
            <person name="Casaregola S."/>
            <person name="Neuveglise C."/>
            <person name="Fairhead C."/>
            <person name="Marck C."/>
            <person name="Cruz J.A."/>
            <person name="Straub M.L."/>
            <person name="Kugler V."/>
            <person name="Sacerdot C."/>
            <person name="Uzunov Z."/>
            <person name="Thierry A."/>
            <person name="Weiss S."/>
            <person name="Bleykasten C."/>
            <person name="De Montigny J."/>
            <person name="Jacques N."/>
            <person name="Jung P."/>
            <person name="Lemaire M."/>
            <person name="Mallet S."/>
            <person name="Morel G."/>
            <person name="Richard G.F."/>
            <person name="Sarkar A."/>
            <person name="Savel G."/>
            <person name="Schacherer J."/>
            <person name="Seret M.L."/>
            <person name="Talla E."/>
            <person name="Samson G."/>
            <person name="Jubin C."/>
            <person name="Poulain J."/>
            <person name="Vacherie B."/>
            <person name="Barbe V."/>
            <person name="Pelletier E."/>
            <person name="Sherman D.J."/>
            <person name="Westhof E."/>
            <person name="Weissenbach J."/>
            <person name="Baret P.V."/>
            <person name="Wincker P."/>
            <person name="Gaillardin C."/>
            <person name="Dujon B."/>
            <person name="Souciet J.L."/>
        </authorList>
    </citation>
    <scope>NUCLEOTIDE SEQUENCE [LARGE SCALE GENOMIC DNA]</scope>
    <source>
        <strain evidence="3">ATCC MYA-4447 / BCRC 22081 / CBS 7064 / NBRC 10061 / NRRL Y-12695</strain>
    </source>
</reference>
<protein>
    <submittedName>
        <fullName evidence="2">Piso0_002644 protein</fullName>
    </submittedName>
</protein>
<name>G8YFL0_PICSO</name>
<evidence type="ECO:0000256" key="1">
    <source>
        <dbReference type="SAM" id="Phobius"/>
    </source>
</evidence>
<dbReference type="InParanoid" id="G8YFL0"/>
<keyword evidence="1" id="KW-0812">Transmembrane</keyword>
<evidence type="ECO:0000313" key="2">
    <source>
        <dbReference type="EMBL" id="CCE81959.1"/>
    </source>
</evidence>
<dbReference type="OMA" id="MCISELM"/>
<dbReference type="EMBL" id="FO082051">
    <property type="protein sequence ID" value="CCE81959.1"/>
    <property type="molecule type" value="Genomic_DNA"/>
</dbReference>
<keyword evidence="3" id="KW-1185">Reference proteome</keyword>
<feature type="transmembrane region" description="Helical" evidence="1">
    <location>
        <begin position="144"/>
        <end position="167"/>
    </location>
</feature>
<gene>
    <name evidence="2" type="primary">Piso0_002644</name>
    <name evidence="2" type="ORF">GNLVRS01_PISO0I14682g</name>
</gene>
<dbReference type="OrthoDB" id="5581259at2759"/>
<dbReference type="HOGENOM" id="CLU_750296_0_0_1"/>
<organism evidence="2 3">
    <name type="scientific">Pichia sorbitophila (strain ATCC MYA-4447 / BCRC 22081 / CBS 7064 / NBRC 10061 / NRRL Y-12695)</name>
    <name type="common">Hybrid yeast</name>
    <dbReference type="NCBI Taxonomy" id="559304"/>
    <lineage>
        <taxon>Eukaryota</taxon>
        <taxon>Fungi</taxon>
        <taxon>Dikarya</taxon>
        <taxon>Ascomycota</taxon>
        <taxon>Saccharomycotina</taxon>
        <taxon>Pichiomycetes</taxon>
        <taxon>Debaryomycetaceae</taxon>
        <taxon>Millerozyma</taxon>
    </lineage>
</organism>
<proteinExistence type="predicted"/>
<keyword evidence="1" id="KW-1133">Transmembrane helix</keyword>
<dbReference type="eggNOG" id="ENOG502SVQW">
    <property type="taxonomic scope" value="Eukaryota"/>
</dbReference>
<keyword evidence="1" id="KW-0472">Membrane</keyword>
<accession>G8YFL0</accession>
<dbReference type="Proteomes" id="UP000005222">
    <property type="component" value="Chromosome I"/>
</dbReference>
<sequence>MAQVRPVTTMGFVDTIVRQVPELKYLLQLGNNEADVKDSHVHSLVKKVSTTVDNWSRSCFGGSPSSLFSLQTLWFAAHFFTILGTTGYLNHALRSNLFNEKGGSFWYSITIYSCVTTYALVIYRHMTLLLSHSRKSKNQNERDSFLLSESMFTESAIEGIIPLAAILKSEDMYLLGFAVLALSSEESIFKTLSFFIYSFINLSLYLVNDLYQNASFSVAIAPLVNYLEEPLLLVAANMDFVTMFVYIKESLVKSQPYCLVLYTIGFCLKMESSTYSRIALHKILQNLTKIMIQSHLPVILLEKWQKVIDFLTVLVPVHSLDNINQTAEEVEKVPDTRNSQSRKSSIAFDSFSIINDIEQDDISINSLFS</sequence>
<feature type="transmembrane region" description="Helical" evidence="1">
    <location>
        <begin position="73"/>
        <end position="93"/>
    </location>
</feature>